<dbReference type="Gene3D" id="3.40.710.10">
    <property type="entry name" value="DD-peptidase/beta-lactamase superfamily"/>
    <property type="match status" value="1"/>
</dbReference>
<dbReference type="PANTHER" id="PTHR46825">
    <property type="entry name" value="D-ALANYL-D-ALANINE-CARBOXYPEPTIDASE/ENDOPEPTIDASE AMPH"/>
    <property type="match status" value="1"/>
</dbReference>
<evidence type="ECO:0000256" key="1">
    <source>
        <dbReference type="PROSITE-ProRule" id="PRU00339"/>
    </source>
</evidence>
<dbReference type="PROSITE" id="PS50005">
    <property type="entry name" value="TPR"/>
    <property type="match status" value="1"/>
</dbReference>
<dbReference type="InterPro" id="IPR011990">
    <property type="entry name" value="TPR-like_helical_dom_sf"/>
</dbReference>
<dbReference type="InterPro" id="IPR012338">
    <property type="entry name" value="Beta-lactam/transpept-like"/>
</dbReference>
<feature type="domain" description="Beta-lactamase-related" evidence="2">
    <location>
        <begin position="56"/>
        <end position="375"/>
    </location>
</feature>
<dbReference type="EMBL" id="MSCN01000001">
    <property type="protein sequence ID" value="PQJ79092.1"/>
    <property type="molecule type" value="Genomic_DNA"/>
</dbReference>
<sequence length="513" mass="59317">MFSNKNSQLNLYVVLKNTSILLCVFLCSFSCKKYNSNQIREIDKVLVKLHKENQFNGNVLIAQKGNIIYEKSFGYSNIEKKIPLKSSSIFNIASVSKTFTVVGIMMLVQENKLQLDEKVCNYLPKFPYKNISIRHLLTHTSGLVRIQSQPFKKEIEGKQLSNINLVNKLIEIAPKLYFLPGTDYFYSNTNYNILAHVLEKTTKLNFNIFLKDRIFKKLKMKNTFLGKKNVPRKSKSEIVSNYTKTEWLSNVYDEVSSLDSSLSDITTFGNTYGHSLIHTTTQDLLKFHNALINNSLLDKDSQKEIYKSFKLTNSKEYVVDKESNYPSYRGLGWCIARENPNVVYHAGGIIGSRSFFISNIEKDLCVIILSNNDEMGRYNFTFPMRILEGKNYNLDSISMPKLFARTYIKEGLNKALEKYHRYKNSKKNIPFITWDFEEIGAELISKNDINAAVELYKLYTAQFPKEEYSWSLLADAYLLNKDTANALINYRKALKIRPNFKEVLSTINKIKKI</sequence>
<feature type="repeat" description="TPR" evidence="1">
    <location>
        <begin position="467"/>
        <end position="500"/>
    </location>
</feature>
<dbReference type="SUPFAM" id="SSF48452">
    <property type="entry name" value="TPR-like"/>
    <property type="match status" value="1"/>
</dbReference>
<evidence type="ECO:0000313" key="3">
    <source>
        <dbReference type="EMBL" id="PQJ79092.1"/>
    </source>
</evidence>
<dbReference type="InterPro" id="IPR050491">
    <property type="entry name" value="AmpC-like"/>
</dbReference>
<proteinExistence type="predicted"/>
<dbReference type="InterPro" id="IPR019734">
    <property type="entry name" value="TPR_rpt"/>
</dbReference>
<accession>A0A2S7WP56</accession>
<gene>
    <name evidence="3" type="ORF">BTO18_07880</name>
</gene>
<dbReference type="AlphaFoldDB" id="A0A2S7WP56"/>
<keyword evidence="1" id="KW-0802">TPR repeat</keyword>
<keyword evidence="4" id="KW-1185">Reference proteome</keyword>
<dbReference type="Proteomes" id="UP000238882">
    <property type="component" value="Unassembled WGS sequence"/>
</dbReference>
<dbReference type="Gene3D" id="1.25.40.10">
    <property type="entry name" value="Tetratricopeptide repeat domain"/>
    <property type="match status" value="1"/>
</dbReference>
<comment type="caution">
    <text evidence="3">The sequence shown here is derived from an EMBL/GenBank/DDBJ whole genome shotgun (WGS) entry which is preliminary data.</text>
</comment>
<reference evidence="3 4" key="1">
    <citation type="submission" date="2016-12" db="EMBL/GenBank/DDBJ databases">
        <title>Trade-off between light-utilization and light-protection in marine flavobacteria.</title>
        <authorList>
            <person name="Kumagai Y."/>
            <person name="Yoshizawa S."/>
            <person name="Kogure K."/>
            <person name="Iwasaki W."/>
        </authorList>
    </citation>
    <scope>NUCLEOTIDE SEQUENCE [LARGE SCALE GENOMIC DNA]</scope>
    <source>
        <strain evidence="3 4">NBRC 108759</strain>
    </source>
</reference>
<dbReference type="SUPFAM" id="SSF56601">
    <property type="entry name" value="beta-lactamase/transpeptidase-like"/>
    <property type="match status" value="1"/>
</dbReference>
<dbReference type="SMART" id="SM00028">
    <property type="entry name" value="TPR"/>
    <property type="match status" value="1"/>
</dbReference>
<dbReference type="OrthoDB" id="9793489at2"/>
<name>A0A2S7WP56_9FLAO</name>
<dbReference type="InterPro" id="IPR001466">
    <property type="entry name" value="Beta-lactam-related"/>
</dbReference>
<evidence type="ECO:0000259" key="2">
    <source>
        <dbReference type="Pfam" id="PF00144"/>
    </source>
</evidence>
<protein>
    <recommendedName>
        <fullName evidence="2">Beta-lactamase-related domain-containing protein</fullName>
    </recommendedName>
</protein>
<dbReference type="PANTHER" id="PTHR46825:SF9">
    <property type="entry name" value="BETA-LACTAMASE-RELATED DOMAIN-CONTAINING PROTEIN"/>
    <property type="match status" value="1"/>
</dbReference>
<evidence type="ECO:0000313" key="4">
    <source>
        <dbReference type="Proteomes" id="UP000238882"/>
    </source>
</evidence>
<organism evidence="3 4">
    <name type="scientific">Polaribacter porphyrae</name>
    <dbReference type="NCBI Taxonomy" id="1137780"/>
    <lineage>
        <taxon>Bacteria</taxon>
        <taxon>Pseudomonadati</taxon>
        <taxon>Bacteroidota</taxon>
        <taxon>Flavobacteriia</taxon>
        <taxon>Flavobacteriales</taxon>
        <taxon>Flavobacteriaceae</taxon>
    </lineage>
</organism>
<dbReference type="Pfam" id="PF00144">
    <property type="entry name" value="Beta-lactamase"/>
    <property type="match status" value="1"/>
</dbReference>